<keyword evidence="3" id="KW-1185">Reference proteome</keyword>
<dbReference type="RefSeq" id="XP_044429376.1">
    <property type="nucleotide sequence ID" value="XM_044573441.1"/>
</dbReference>
<dbReference type="Gramene" id="TraesPARA_EIv1.0_2295490.1">
    <property type="protein sequence ID" value="TraesPARA_EIv1.0_2295490.1.CDS"/>
    <property type="gene ID" value="TraesPARA_EIv1.0_2295490"/>
</dbReference>
<dbReference type="SMR" id="A0A3B6RJE5"/>
<dbReference type="PANTHER" id="PTHR38353">
    <property type="entry name" value="TROPOMYOSIN"/>
    <property type="match status" value="1"/>
</dbReference>
<reference evidence="2" key="1">
    <citation type="submission" date="2018-08" db="EMBL/GenBank/DDBJ databases">
        <authorList>
            <person name="Rossello M."/>
        </authorList>
    </citation>
    <scope>NUCLEOTIDE SEQUENCE [LARGE SCALE GENOMIC DNA]</scope>
    <source>
        <strain evidence="2">cv. Chinese Spring</strain>
    </source>
</reference>
<evidence type="ECO:0000256" key="1">
    <source>
        <dbReference type="SAM" id="Coils"/>
    </source>
</evidence>
<dbReference type="GeneID" id="123154807"/>
<dbReference type="Gramene" id="TraesJAG7A03G03898690.1">
    <property type="protein sequence ID" value="TraesJAG7A03G03898690.1"/>
    <property type="gene ID" value="TraesJAG7A03G03898690"/>
</dbReference>
<proteinExistence type="predicted"/>
<dbReference type="OMA" id="RHVVKCA"/>
<dbReference type="Gramene" id="TraesSTA7A03G03912310.1">
    <property type="protein sequence ID" value="TraesSTA7A03G03912310.1"/>
    <property type="gene ID" value="TraesSTA7A03G03912310"/>
</dbReference>
<dbReference type="AlphaFoldDB" id="A0A3B6RJE5"/>
<dbReference type="EnsemblPlants" id="TraesCS7A02G291100.1">
    <property type="protein sequence ID" value="TraesCS7A02G291100.1"/>
    <property type="gene ID" value="TraesCS7A02G291100"/>
</dbReference>
<feature type="coiled-coil region" evidence="1">
    <location>
        <begin position="1"/>
        <end position="31"/>
    </location>
</feature>
<dbReference type="Gramene" id="TraesARI7A03G03889460.1">
    <property type="protein sequence ID" value="TraesARI7A03G03889460.1"/>
    <property type="gene ID" value="TraesARI7A03G03889460"/>
</dbReference>
<reference evidence="2" key="2">
    <citation type="submission" date="2018-10" db="UniProtKB">
        <authorList>
            <consortium name="EnsemblPlants"/>
        </authorList>
    </citation>
    <scope>IDENTIFICATION</scope>
</reference>
<accession>A0A3B6RJE5</accession>
<dbReference type="Gramene" id="TraesLAC7A03G03870360.1">
    <property type="protein sequence ID" value="TraesLAC7A03G03870360.1"/>
    <property type="gene ID" value="TraesLAC7A03G03870360"/>
</dbReference>
<evidence type="ECO:0000313" key="2">
    <source>
        <dbReference type="EnsemblPlants" id="TraesCS7A02G291100.1"/>
    </source>
</evidence>
<dbReference type="Gramene" id="TraesJUL7A03G03953060.1">
    <property type="protein sequence ID" value="TraesJUL7A03G03953060.1"/>
    <property type="gene ID" value="TraesJUL7A03G03953060"/>
</dbReference>
<dbReference type="Gramene" id="TraesNOR7A03G03960520.1">
    <property type="protein sequence ID" value="TraesNOR7A03G03960520.1"/>
    <property type="gene ID" value="TraesNOR7A03G03960520"/>
</dbReference>
<organism evidence="2">
    <name type="scientific">Triticum aestivum</name>
    <name type="common">Wheat</name>
    <dbReference type="NCBI Taxonomy" id="4565"/>
    <lineage>
        <taxon>Eukaryota</taxon>
        <taxon>Viridiplantae</taxon>
        <taxon>Streptophyta</taxon>
        <taxon>Embryophyta</taxon>
        <taxon>Tracheophyta</taxon>
        <taxon>Spermatophyta</taxon>
        <taxon>Magnoliopsida</taxon>
        <taxon>Liliopsida</taxon>
        <taxon>Poales</taxon>
        <taxon>Poaceae</taxon>
        <taxon>BOP clade</taxon>
        <taxon>Pooideae</taxon>
        <taxon>Triticodae</taxon>
        <taxon>Triticeae</taxon>
        <taxon>Triticinae</taxon>
        <taxon>Triticum</taxon>
    </lineage>
</organism>
<dbReference type="Gramene" id="TraesCS7A02G291100.1">
    <property type="protein sequence ID" value="TraesCS7A02G291100.1"/>
    <property type="gene ID" value="TraesCS7A02G291100"/>
</dbReference>
<protein>
    <submittedName>
        <fullName evidence="2">Uncharacterized protein</fullName>
    </submittedName>
</protein>
<dbReference type="PANTHER" id="PTHR38353:SF2">
    <property type="entry name" value="TROPOMYOSIN"/>
    <property type="match status" value="1"/>
</dbReference>
<evidence type="ECO:0000313" key="3">
    <source>
        <dbReference type="Proteomes" id="UP000019116"/>
    </source>
</evidence>
<dbReference type="Proteomes" id="UP000019116">
    <property type="component" value="Chromosome 7A"/>
</dbReference>
<sequence>MEEYLANMRTLRSYMNDLEEEAAKRSAEEQRQRTAIDAHDSDIALVRAQAKQVSNEAEHLAKARAHVCVEMAEKQGRIASLEVVGATLKQTLDLLQLEITSTSAKLGQKRLFYTKTMETLSVKLQEHQGWLDSDKNKMVAIEPFVEAPMNKQNIFEGKRYEVLNLGGSIDKESDVGKKLLDIKAKGSQLLLEISECKQTLEQESNITARFPAAVQEMDIKSLEEEYKGLQGDGAGEAEYFQSLEEQIIKMKGVSDPIKCCCGLEYNVELGGESMGVR</sequence>
<gene>
    <name evidence="2" type="primary">LOC123154807</name>
</gene>
<dbReference type="Gramene" id="TraesCLE_scaffold_007912_01G000300.1">
    <property type="protein sequence ID" value="TraesCLE_scaffold_007912_01G000300.1"/>
    <property type="gene ID" value="TraesCLE_scaffold_007912_01G000300"/>
</dbReference>
<keyword evidence="1" id="KW-0175">Coiled coil</keyword>
<name>A0A3B6RJE5_WHEAT</name>
<dbReference type="Gramene" id="TraesSYM7A03G03869510.1">
    <property type="protein sequence ID" value="TraesSYM7A03G03869510.1"/>
    <property type="gene ID" value="TraesSYM7A03G03869510"/>
</dbReference>